<gene>
    <name evidence="1" type="ORF">MELLADRAFT_88672</name>
</gene>
<proteinExistence type="predicted"/>
<dbReference type="VEuPathDB" id="FungiDB:MELLADRAFT_88672"/>
<dbReference type="GeneID" id="18934948"/>
<dbReference type="EMBL" id="GL883117">
    <property type="protein sequence ID" value="EGG04679.1"/>
    <property type="molecule type" value="Genomic_DNA"/>
</dbReference>
<sequence>MLYEIEARDQCCKNYGLTPKSIYFLRGPFFPSNTQYTKSDLLLFKGKDQCFISNADTFAGTMTDVVGVTGVGVVFSIESLEEELAPPDRARAPGEITATIVVTVLHCDYNPITKSPAKARVEYRIRPFGQLRNVHRILTIGREYQFHGFIKDFNDATACYIVMVNKVSPTNVHTEYNVTGPNATGQEVTAETANNQTQRLSTQFRLPCFKQC</sequence>
<evidence type="ECO:0000313" key="1">
    <source>
        <dbReference type="EMBL" id="EGG04679.1"/>
    </source>
</evidence>
<accession>F4RSK3</accession>
<dbReference type="OrthoDB" id="2516518at2759"/>
<dbReference type="InParanoid" id="F4RSK3"/>
<dbReference type="Proteomes" id="UP000001072">
    <property type="component" value="Unassembled WGS sequence"/>
</dbReference>
<protein>
    <submittedName>
        <fullName evidence="1">Uncharacterized protein</fullName>
    </submittedName>
</protein>
<organism evidence="2">
    <name type="scientific">Melampsora larici-populina (strain 98AG31 / pathotype 3-4-7)</name>
    <name type="common">Poplar leaf rust fungus</name>
    <dbReference type="NCBI Taxonomy" id="747676"/>
    <lineage>
        <taxon>Eukaryota</taxon>
        <taxon>Fungi</taxon>
        <taxon>Dikarya</taxon>
        <taxon>Basidiomycota</taxon>
        <taxon>Pucciniomycotina</taxon>
        <taxon>Pucciniomycetes</taxon>
        <taxon>Pucciniales</taxon>
        <taxon>Melampsoraceae</taxon>
        <taxon>Melampsora</taxon>
    </lineage>
</organism>
<dbReference type="HOGENOM" id="CLU_1299962_0_0_1"/>
<keyword evidence="2" id="KW-1185">Reference proteome</keyword>
<dbReference type="RefSeq" id="XP_007412118.1">
    <property type="nucleotide sequence ID" value="XM_007412056.1"/>
</dbReference>
<dbReference type="AlphaFoldDB" id="F4RSK3"/>
<reference evidence="2" key="1">
    <citation type="journal article" date="2011" name="Proc. Natl. Acad. Sci. U.S.A.">
        <title>Obligate biotrophy features unraveled by the genomic analysis of rust fungi.</title>
        <authorList>
            <person name="Duplessis S."/>
            <person name="Cuomo C.A."/>
            <person name="Lin Y.-C."/>
            <person name="Aerts A."/>
            <person name="Tisserant E."/>
            <person name="Veneault-Fourrey C."/>
            <person name="Joly D.L."/>
            <person name="Hacquard S."/>
            <person name="Amselem J."/>
            <person name="Cantarel B.L."/>
            <person name="Chiu R."/>
            <person name="Coutinho P.M."/>
            <person name="Feau N."/>
            <person name="Field M."/>
            <person name="Frey P."/>
            <person name="Gelhaye E."/>
            <person name="Goldberg J."/>
            <person name="Grabherr M.G."/>
            <person name="Kodira C.D."/>
            <person name="Kohler A."/>
            <person name="Kuees U."/>
            <person name="Lindquist E.A."/>
            <person name="Lucas S.M."/>
            <person name="Mago R."/>
            <person name="Mauceli E."/>
            <person name="Morin E."/>
            <person name="Murat C."/>
            <person name="Pangilinan J.L."/>
            <person name="Park R."/>
            <person name="Pearson M."/>
            <person name="Quesneville H."/>
            <person name="Rouhier N."/>
            <person name="Sakthikumar S."/>
            <person name="Salamov A.A."/>
            <person name="Schmutz J."/>
            <person name="Selles B."/>
            <person name="Shapiro H."/>
            <person name="Tanguay P."/>
            <person name="Tuskan G.A."/>
            <person name="Henrissat B."/>
            <person name="Van de Peer Y."/>
            <person name="Rouze P."/>
            <person name="Ellis J.G."/>
            <person name="Dodds P.N."/>
            <person name="Schein J.E."/>
            <person name="Zhong S."/>
            <person name="Hamelin R.C."/>
            <person name="Grigoriev I.V."/>
            <person name="Szabo L.J."/>
            <person name="Martin F."/>
        </authorList>
    </citation>
    <scope>NUCLEOTIDE SEQUENCE [LARGE SCALE GENOMIC DNA]</scope>
    <source>
        <strain evidence="2">98AG31 / pathotype 3-4-7</strain>
    </source>
</reference>
<name>F4RSK3_MELLP</name>
<evidence type="ECO:0000313" key="2">
    <source>
        <dbReference type="Proteomes" id="UP000001072"/>
    </source>
</evidence>
<dbReference type="KEGG" id="mlr:MELLADRAFT_88672"/>